<protein>
    <submittedName>
        <fullName evidence="3">Uncharacterized protein</fullName>
    </submittedName>
</protein>
<organism evidence="3 4">
    <name type="scientific">Spirosoma agri</name>
    <dbReference type="NCBI Taxonomy" id="1987381"/>
    <lineage>
        <taxon>Bacteria</taxon>
        <taxon>Pseudomonadati</taxon>
        <taxon>Bacteroidota</taxon>
        <taxon>Cytophagia</taxon>
        <taxon>Cytophagales</taxon>
        <taxon>Cytophagaceae</taxon>
        <taxon>Spirosoma</taxon>
    </lineage>
</organism>
<keyword evidence="1" id="KW-0175">Coiled coil</keyword>
<keyword evidence="2" id="KW-0732">Signal</keyword>
<name>A0A6M0IJ19_9BACT</name>
<feature type="chain" id="PRO_5026702220" evidence="2">
    <location>
        <begin position="23"/>
        <end position="228"/>
    </location>
</feature>
<reference evidence="3 4" key="1">
    <citation type="submission" date="2020-02" db="EMBL/GenBank/DDBJ databases">
        <title>Draft genome sequence of two Spirosoma agri KCTC 52727 and Spirosoma terrae KCTC 52035.</title>
        <authorList>
            <person name="Rojas J."/>
            <person name="Ambika Manirajan B."/>
            <person name="Ratering S."/>
            <person name="Suarez C."/>
            <person name="Schnell S."/>
        </authorList>
    </citation>
    <scope>NUCLEOTIDE SEQUENCE [LARGE SCALE GENOMIC DNA]</scope>
    <source>
        <strain evidence="3 4">KCTC 52727</strain>
    </source>
</reference>
<proteinExistence type="predicted"/>
<evidence type="ECO:0000256" key="2">
    <source>
        <dbReference type="SAM" id="SignalP"/>
    </source>
</evidence>
<dbReference type="AlphaFoldDB" id="A0A6M0IJ19"/>
<sequence length="228" mass="25192">MKLASRISLLLLLIGLVGRSHAQTVYAGETTVDKASLPGLYLTLQGDGKQLEKDWEEQLKTYGRLSSSRGTYRVPNADIQAISSEPINLVSTVKSTKTSATIFVSYDLGNGNYVKTGGTGYAAAEQVLKDFAGKSLFSQEVRIAEGSFDEGQKNHQKTVKKGEQLQRSIEQNAKEKERLLKRIDENAKELEQLQKDIEANKTEQASALTELENRKKNVEAVKAKKSNE</sequence>
<gene>
    <name evidence="3" type="ORF">GK091_08790</name>
</gene>
<evidence type="ECO:0000256" key="1">
    <source>
        <dbReference type="SAM" id="Coils"/>
    </source>
</evidence>
<dbReference type="Proteomes" id="UP000477386">
    <property type="component" value="Unassembled WGS sequence"/>
</dbReference>
<feature type="coiled-coil region" evidence="1">
    <location>
        <begin position="162"/>
        <end position="228"/>
    </location>
</feature>
<keyword evidence="4" id="KW-1185">Reference proteome</keyword>
<feature type="signal peptide" evidence="2">
    <location>
        <begin position="1"/>
        <end position="22"/>
    </location>
</feature>
<evidence type="ECO:0000313" key="3">
    <source>
        <dbReference type="EMBL" id="NEU66973.1"/>
    </source>
</evidence>
<accession>A0A6M0IJ19</accession>
<comment type="caution">
    <text evidence="3">The sequence shown here is derived from an EMBL/GenBank/DDBJ whole genome shotgun (WGS) entry which is preliminary data.</text>
</comment>
<dbReference type="RefSeq" id="WP_164036428.1">
    <property type="nucleotide sequence ID" value="NZ_JAAGNZ010000001.1"/>
</dbReference>
<dbReference type="EMBL" id="JAAGNZ010000001">
    <property type="protein sequence ID" value="NEU66973.1"/>
    <property type="molecule type" value="Genomic_DNA"/>
</dbReference>
<evidence type="ECO:0000313" key="4">
    <source>
        <dbReference type="Proteomes" id="UP000477386"/>
    </source>
</evidence>